<evidence type="ECO:0000313" key="3">
    <source>
        <dbReference type="Proteomes" id="UP000236743"/>
    </source>
</evidence>
<keyword evidence="1" id="KW-1133">Transmembrane helix</keyword>
<feature type="transmembrane region" description="Helical" evidence="1">
    <location>
        <begin position="31"/>
        <end position="54"/>
    </location>
</feature>
<gene>
    <name evidence="2" type="ORF">SAMN04488115_107209</name>
</gene>
<keyword evidence="1" id="KW-0472">Membrane</keyword>
<protein>
    <submittedName>
        <fullName evidence="2">Uncharacterized protein</fullName>
    </submittedName>
</protein>
<dbReference type="EMBL" id="FNUY01000007">
    <property type="protein sequence ID" value="SEG59658.1"/>
    <property type="molecule type" value="Genomic_DNA"/>
</dbReference>
<keyword evidence="1" id="KW-0812">Transmembrane</keyword>
<dbReference type="Proteomes" id="UP000236743">
    <property type="component" value="Unassembled WGS sequence"/>
</dbReference>
<sequence>MTTPQMDASAWDQLDQLDRPTSPRRLRSGSAVALIGLGAVLNLGWIGLMIFALAKLALP</sequence>
<keyword evidence="3" id="KW-1185">Reference proteome</keyword>
<accession>A0A1H6BFV3</accession>
<evidence type="ECO:0000313" key="2">
    <source>
        <dbReference type="EMBL" id="SEG59658.1"/>
    </source>
</evidence>
<dbReference type="OrthoDB" id="9968069at2"/>
<proteinExistence type="predicted"/>
<dbReference type="AlphaFoldDB" id="A0A1H6BFV3"/>
<evidence type="ECO:0000256" key="1">
    <source>
        <dbReference type="SAM" id="Phobius"/>
    </source>
</evidence>
<dbReference type="RefSeq" id="WP_146071391.1">
    <property type="nucleotide sequence ID" value="NZ_FNUY01000007.1"/>
</dbReference>
<name>A0A1H6BFV3_9HYPH</name>
<reference evidence="2 3" key="1">
    <citation type="submission" date="2016-10" db="EMBL/GenBank/DDBJ databases">
        <authorList>
            <person name="de Groot N.N."/>
        </authorList>
    </citation>
    <scope>NUCLEOTIDE SEQUENCE [LARGE SCALE GENOMIC DNA]</scope>
    <source>
        <strain evidence="2 3">DSM 26656</strain>
    </source>
</reference>
<organism evidence="2 3">
    <name type="scientific">Bosea lathyri</name>
    <dbReference type="NCBI Taxonomy" id="1036778"/>
    <lineage>
        <taxon>Bacteria</taxon>
        <taxon>Pseudomonadati</taxon>
        <taxon>Pseudomonadota</taxon>
        <taxon>Alphaproteobacteria</taxon>
        <taxon>Hyphomicrobiales</taxon>
        <taxon>Boseaceae</taxon>
        <taxon>Bosea</taxon>
    </lineage>
</organism>